<dbReference type="RefSeq" id="WP_264846030.1">
    <property type="nucleotide sequence ID" value="NZ_BPMA01000016.1"/>
</dbReference>
<comment type="caution">
    <text evidence="1">The sequence shown here is derived from an EMBL/GenBank/DDBJ whole genome shotgun (WGS) entry which is preliminary data.</text>
</comment>
<proteinExistence type="predicted"/>
<dbReference type="AlphaFoldDB" id="A0AAV5AVQ1"/>
<evidence type="ECO:0000313" key="1">
    <source>
        <dbReference type="EMBL" id="GJM49435.1"/>
    </source>
</evidence>
<evidence type="ECO:0000313" key="3">
    <source>
        <dbReference type="Proteomes" id="UP001207736"/>
    </source>
</evidence>
<evidence type="ECO:0000313" key="4">
    <source>
        <dbReference type="Proteomes" id="UP001208692"/>
    </source>
</evidence>
<protein>
    <recommendedName>
        <fullName evidence="5">Transposase</fullName>
    </recommendedName>
</protein>
<evidence type="ECO:0008006" key="5">
    <source>
        <dbReference type="Google" id="ProtNLM"/>
    </source>
</evidence>
<name>A0AAV5AVQ1_9FLAO</name>
<accession>A0AAV5AVQ1</accession>
<dbReference type="EMBL" id="BQKA01000006">
    <property type="protein sequence ID" value="GJM49435.1"/>
    <property type="molecule type" value="Genomic_DNA"/>
</dbReference>
<dbReference type="Proteomes" id="UP001207736">
    <property type="component" value="Unassembled WGS sequence"/>
</dbReference>
<keyword evidence="4" id="KW-1185">Reference proteome</keyword>
<evidence type="ECO:0000313" key="2">
    <source>
        <dbReference type="EMBL" id="GJM52585.1"/>
    </source>
</evidence>
<organism evidence="1 3">
    <name type="scientific">Capnocytophaga catalasegens</name>
    <dbReference type="NCBI Taxonomy" id="1004260"/>
    <lineage>
        <taxon>Bacteria</taxon>
        <taxon>Pseudomonadati</taxon>
        <taxon>Bacteroidota</taxon>
        <taxon>Flavobacteriia</taxon>
        <taxon>Flavobacteriales</taxon>
        <taxon>Flavobacteriaceae</taxon>
        <taxon>Capnocytophaga</taxon>
    </lineage>
</organism>
<dbReference type="EMBL" id="BQKB01000013">
    <property type="protein sequence ID" value="GJM52585.1"/>
    <property type="molecule type" value="Genomic_DNA"/>
</dbReference>
<gene>
    <name evidence="1" type="ORF">RCZ15_04100</name>
    <name evidence="2" type="ORF">RCZ16_09020</name>
</gene>
<dbReference type="Proteomes" id="UP001208692">
    <property type="component" value="Unassembled WGS sequence"/>
</dbReference>
<sequence>MNPTEKKHLKQIIHRLRVQQLTLQALVRDFAETILYYERRLAALEGKKPKKEKISEQYAEFESKIIAEFEKARHNSK</sequence>
<reference evidence="1 4" key="1">
    <citation type="submission" date="2021-11" db="EMBL/GenBank/DDBJ databases">
        <title>Draft genome sequence of Capnocytophaga sp. strain KC07075 isolated from cat oral cavity.</title>
        <authorList>
            <person name="Suzuki M."/>
            <person name="Imaoka K."/>
            <person name="Kimura M."/>
            <person name="Morikawa S."/>
            <person name="Maeda K."/>
        </authorList>
    </citation>
    <scope>NUCLEOTIDE SEQUENCE</scope>
    <source>
        <strain evidence="1">KC07075</strain>
        <strain evidence="2 4">KC07079</strain>
    </source>
</reference>